<dbReference type="EMBL" id="WOBO01000005">
    <property type="protein sequence ID" value="MUK44880.1"/>
    <property type="molecule type" value="Genomic_DNA"/>
</dbReference>
<dbReference type="SUPFAM" id="SSF103473">
    <property type="entry name" value="MFS general substrate transporter"/>
    <property type="match status" value="1"/>
</dbReference>
<evidence type="ECO:0000313" key="7">
    <source>
        <dbReference type="EMBL" id="GEK12318.1"/>
    </source>
</evidence>
<dbReference type="Gene3D" id="1.20.1250.20">
    <property type="entry name" value="MFS general substrate transporter like domains"/>
    <property type="match status" value="2"/>
</dbReference>
<evidence type="ECO:0000256" key="4">
    <source>
        <dbReference type="ARBA" id="ARBA00022989"/>
    </source>
</evidence>
<dbReference type="PANTHER" id="PTHR43124">
    <property type="entry name" value="PURINE EFFLUX PUMP PBUE"/>
    <property type="match status" value="1"/>
</dbReference>
<dbReference type="InterPro" id="IPR036259">
    <property type="entry name" value="MFS_trans_sf"/>
</dbReference>
<protein>
    <submittedName>
        <fullName evidence="9">MFS transporter</fullName>
    </submittedName>
</protein>
<dbReference type="CDD" id="cd06174">
    <property type="entry name" value="MFS"/>
    <property type="match status" value="1"/>
</dbReference>
<keyword evidence="5 6" id="KW-0472">Membrane</keyword>
<keyword evidence="4 6" id="KW-1133">Transmembrane helix</keyword>
<evidence type="ECO:0000256" key="6">
    <source>
        <dbReference type="SAM" id="Phobius"/>
    </source>
</evidence>
<feature type="transmembrane region" description="Helical" evidence="6">
    <location>
        <begin position="325"/>
        <end position="346"/>
    </location>
</feature>
<evidence type="ECO:0000256" key="3">
    <source>
        <dbReference type="ARBA" id="ARBA00022692"/>
    </source>
</evidence>
<comment type="caution">
    <text evidence="9">The sequence shown here is derived from an EMBL/GenBank/DDBJ whole genome shotgun (WGS) entry which is preliminary data.</text>
</comment>
<evidence type="ECO:0000313" key="12">
    <source>
        <dbReference type="Proteomes" id="UP000448038"/>
    </source>
</evidence>
<feature type="transmembrane region" description="Helical" evidence="6">
    <location>
        <begin position="296"/>
        <end position="313"/>
    </location>
</feature>
<dbReference type="Proteomes" id="UP000321787">
    <property type="component" value="Unassembled WGS sequence"/>
</dbReference>
<evidence type="ECO:0000313" key="8">
    <source>
        <dbReference type="EMBL" id="MUK44880.1"/>
    </source>
</evidence>
<feature type="transmembrane region" description="Helical" evidence="6">
    <location>
        <begin position="392"/>
        <end position="414"/>
    </location>
</feature>
<keyword evidence="3 6" id="KW-0812">Transmembrane</keyword>
<organism evidence="9 12">
    <name type="scientific">Aliivibrio fischeri</name>
    <name type="common">Vibrio fischeri</name>
    <dbReference type="NCBI Taxonomy" id="668"/>
    <lineage>
        <taxon>Bacteria</taxon>
        <taxon>Pseudomonadati</taxon>
        <taxon>Pseudomonadota</taxon>
        <taxon>Gammaproteobacteria</taxon>
        <taxon>Vibrionales</taxon>
        <taxon>Vibrionaceae</taxon>
        <taxon>Aliivibrio</taxon>
    </lineage>
</organism>
<accession>A0A1B9P784</accession>
<dbReference type="EMBL" id="BJTZ01000001">
    <property type="protein sequence ID" value="GEK12318.1"/>
    <property type="molecule type" value="Genomic_DNA"/>
</dbReference>
<dbReference type="AlphaFoldDB" id="A0A1B9P784"/>
<feature type="transmembrane region" description="Helical" evidence="6">
    <location>
        <begin position="179"/>
        <end position="197"/>
    </location>
</feature>
<comment type="subcellular location">
    <subcellularLocation>
        <location evidence="1">Cell membrane</location>
        <topology evidence="1">Multi-pass membrane protein</topology>
    </subcellularLocation>
</comment>
<dbReference type="InterPro" id="IPR011701">
    <property type="entry name" value="MFS"/>
</dbReference>
<dbReference type="PANTHER" id="PTHR43124:SF3">
    <property type="entry name" value="CHLORAMPHENICOL EFFLUX PUMP RV0191"/>
    <property type="match status" value="1"/>
</dbReference>
<dbReference type="EMBL" id="WOBN01000005">
    <property type="protein sequence ID" value="MUK48230.1"/>
    <property type="molecule type" value="Genomic_DNA"/>
</dbReference>
<evidence type="ECO:0000256" key="1">
    <source>
        <dbReference type="ARBA" id="ARBA00004651"/>
    </source>
</evidence>
<sequence>MNLFEKIGFTSRNQLFGFFSVVMSGQIIYSAFEAFKGTFYNLLLEVLKIDNTQMGILFTLIGSAMFFYIPAGWVNNRFSVKSILITSLSIRFLSMMAIIFLEPGFSVLVVIAGIWGLVDAAFWPAVVNGVTLMSGDRNKGMAFGLLESVRRAAEMSMNAVIVGIMALVGGSILVFQGAIVFYTLLILPMIFCVWKFVPDNHMEIKQGESKNKEALKGLIHVLKMPTVWLAAITSLTVYWIYITLIYTVPYLQAVFGLSTAQAAIFGIINTGAMGVVAGLVAGSIADFVFKSSIKMMFFALGLTAVCLGVTIALPKSEGMLMMNMVLLMCFSFSIFLAKGIILAPVAEAGVPKDYSGSAMSVGSFAAYASVFWAYALNGWIIDSYPAVQAYQMIFGIGLTVAVVGMVCSLILISLKKKNSGGDNEKHMVESEA</sequence>
<feature type="transmembrane region" description="Helical" evidence="6">
    <location>
        <begin position="15"/>
        <end position="32"/>
    </location>
</feature>
<evidence type="ECO:0000256" key="2">
    <source>
        <dbReference type="ARBA" id="ARBA00022475"/>
    </source>
</evidence>
<dbReference type="Proteomes" id="UP000435323">
    <property type="component" value="Unassembled WGS sequence"/>
</dbReference>
<keyword evidence="2" id="KW-1003">Cell membrane</keyword>
<dbReference type="InterPro" id="IPR050189">
    <property type="entry name" value="MFS_Efflux_Transporters"/>
</dbReference>
<dbReference type="GO" id="GO:0005886">
    <property type="term" value="C:plasma membrane"/>
    <property type="evidence" value="ECO:0007669"/>
    <property type="project" value="UniProtKB-SubCell"/>
</dbReference>
<proteinExistence type="predicted"/>
<dbReference type="Proteomes" id="UP000448038">
    <property type="component" value="Unassembled WGS sequence"/>
</dbReference>
<reference evidence="7 10" key="1">
    <citation type="submission" date="2019-07" db="EMBL/GenBank/DDBJ databases">
        <title>Whole genome shotgun sequence of Aliivibrio fischeri NBRC 101058.</title>
        <authorList>
            <person name="Hosoyama A."/>
            <person name="Uohara A."/>
            <person name="Ohji S."/>
            <person name="Ichikawa N."/>
        </authorList>
    </citation>
    <scope>NUCLEOTIDE SEQUENCE [LARGE SCALE GENOMIC DNA]</scope>
    <source>
        <strain evidence="7 10">NBRC 101058</strain>
    </source>
</reference>
<evidence type="ECO:0000256" key="5">
    <source>
        <dbReference type="ARBA" id="ARBA00023136"/>
    </source>
</evidence>
<feature type="transmembrane region" description="Helical" evidence="6">
    <location>
        <begin position="262"/>
        <end position="289"/>
    </location>
</feature>
<gene>
    <name evidence="7" type="primary">yihN</name>
    <name evidence="7" type="ORF">AFI02nite_03540</name>
    <name evidence="8" type="ORF">GNP77_05750</name>
    <name evidence="9" type="ORF">GNP88_03395</name>
</gene>
<dbReference type="Pfam" id="PF07690">
    <property type="entry name" value="MFS_1"/>
    <property type="match status" value="1"/>
</dbReference>
<feature type="transmembrane region" description="Helical" evidence="6">
    <location>
        <begin position="218"/>
        <end position="242"/>
    </location>
</feature>
<dbReference type="RefSeq" id="WP_005423518.1">
    <property type="nucleotide sequence ID" value="NZ_BJTZ01000001.1"/>
</dbReference>
<feature type="transmembrane region" description="Helical" evidence="6">
    <location>
        <begin position="52"/>
        <end position="71"/>
    </location>
</feature>
<feature type="transmembrane region" description="Helical" evidence="6">
    <location>
        <begin position="358"/>
        <end position="380"/>
    </location>
</feature>
<dbReference type="GO" id="GO:0022857">
    <property type="term" value="F:transmembrane transporter activity"/>
    <property type="evidence" value="ECO:0007669"/>
    <property type="project" value="InterPro"/>
</dbReference>
<evidence type="ECO:0000313" key="10">
    <source>
        <dbReference type="Proteomes" id="UP000321787"/>
    </source>
</evidence>
<name>A0A1B9P784_ALIFS</name>
<evidence type="ECO:0000313" key="9">
    <source>
        <dbReference type="EMBL" id="MUK48230.1"/>
    </source>
</evidence>
<reference evidence="11 12" key="2">
    <citation type="submission" date="2019-11" db="EMBL/GenBank/DDBJ databases">
        <title>Using colonization assays and comparative genomics to discover symbiosis behaviors and factors in Vibrio fischeri.</title>
        <authorList>
            <person name="Bongrand C."/>
            <person name="Moriano-Gutierrez S."/>
            <person name="Arevalo P."/>
            <person name="Mcfall-Ngai M."/>
            <person name="Visick K."/>
            <person name="Polz M.F."/>
            <person name="Ruby E.G."/>
        </authorList>
    </citation>
    <scope>NUCLEOTIDE SEQUENCE [LARGE SCALE GENOMIC DNA]</scope>
    <source>
        <strain evidence="11">emors.3.2</strain>
        <strain evidence="8">Emors.3.2</strain>
        <strain evidence="12">emors.4.1</strain>
        <strain evidence="9">Emors.4.1</strain>
    </source>
</reference>
<evidence type="ECO:0000313" key="11">
    <source>
        <dbReference type="Proteomes" id="UP000435323"/>
    </source>
</evidence>